<dbReference type="InterPro" id="IPR045261">
    <property type="entry name" value="MORC_ATPase"/>
</dbReference>
<accession>A0A443NND7</accession>
<proteinExistence type="predicted"/>
<keyword evidence="6" id="KW-1185">Reference proteome</keyword>
<name>A0A443NND7_9MAGN</name>
<evidence type="ECO:0000256" key="3">
    <source>
        <dbReference type="SAM" id="MobiDB-lite"/>
    </source>
</evidence>
<dbReference type="Proteomes" id="UP000283530">
    <property type="component" value="Unassembled WGS sequence"/>
</dbReference>
<sequence>MPRSTDWERNLDTIVQWSPYSSEADLLLQFNLMQDQGTRIIIYNLWEDDEGQLEFDFDFDQNDIQIRGVNRDAKKIEMAKLYPNSRHFLTYRHSLRSYASILYLRIPHTFRITLRGKDVELHDLVNDLMLKEKITYRPQAVDGVLKASNMFAVVTIGFVKDAKFHIDIQGFNVYHKNRLIKPFWRVWNAAGSGGRGIVGVLEADFVQPAHDKQGFEHTNVLSRLETKLNQIQKTFWNSNRHKIGYASQHTKKLDFSASSPEFPQPSSLKDGPMSHGTEYGTSTPRFGNKLSSSQSRLHERSPLSRDDSDHEHGGHLPRQPRNGHVDHKALSSQNASQKDGSRSPPSIPQGDGNVKENHSADHISASNDTCNRLKPGPSKYDDSRIKHLEEENHELKNRINELEKSMLSQLQFERDRGTMLKAQLQELAGKQDQADKEQEALVDIFTEERTRRDKEEQLLRNRLKDSSATIQELLKKAASNTNKVKLEP</sequence>
<dbReference type="PANTHER" id="PTHR23336:SF80">
    <property type="entry name" value="PROTEIN MICRORCHIDIA 7-LIKE"/>
    <property type="match status" value="1"/>
</dbReference>
<feature type="compositionally biased region" description="Polar residues" evidence="3">
    <location>
        <begin position="279"/>
        <end position="295"/>
    </location>
</feature>
<dbReference type="Pfam" id="PF17942">
    <property type="entry name" value="Morc6_S5"/>
    <property type="match status" value="1"/>
</dbReference>
<organism evidence="5 6">
    <name type="scientific">Cinnamomum micranthum f. kanehirae</name>
    <dbReference type="NCBI Taxonomy" id="337451"/>
    <lineage>
        <taxon>Eukaryota</taxon>
        <taxon>Viridiplantae</taxon>
        <taxon>Streptophyta</taxon>
        <taxon>Embryophyta</taxon>
        <taxon>Tracheophyta</taxon>
        <taxon>Spermatophyta</taxon>
        <taxon>Magnoliopsida</taxon>
        <taxon>Magnoliidae</taxon>
        <taxon>Laurales</taxon>
        <taxon>Lauraceae</taxon>
        <taxon>Cinnamomum</taxon>
    </lineage>
</organism>
<feature type="compositionally biased region" description="Basic and acidic residues" evidence="3">
    <location>
        <begin position="296"/>
        <end position="314"/>
    </location>
</feature>
<feature type="region of interest" description="Disordered" evidence="3">
    <location>
        <begin position="255"/>
        <end position="392"/>
    </location>
</feature>
<keyword evidence="2" id="KW-0234">DNA repair</keyword>
<gene>
    <name evidence="5" type="ORF">CKAN_00868400</name>
</gene>
<dbReference type="GO" id="GO:0016887">
    <property type="term" value="F:ATP hydrolysis activity"/>
    <property type="evidence" value="ECO:0007669"/>
    <property type="project" value="InterPro"/>
</dbReference>
<evidence type="ECO:0000256" key="1">
    <source>
        <dbReference type="ARBA" id="ARBA00022763"/>
    </source>
</evidence>
<reference evidence="5 6" key="1">
    <citation type="journal article" date="2019" name="Nat. Plants">
        <title>Stout camphor tree genome fills gaps in understanding of flowering plant genome evolution.</title>
        <authorList>
            <person name="Chaw S.M."/>
            <person name="Liu Y.C."/>
            <person name="Wu Y.W."/>
            <person name="Wang H.Y."/>
            <person name="Lin C.I."/>
            <person name="Wu C.S."/>
            <person name="Ke H.M."/>
            <person name="Chang L.Y."/>
            <person name="Hsu C.Y."/>
            <person name="Yang H.T."/>
            <person name="Sudianto E."/>
            <person name="Hsu M.H."/>
            <person name="Wu K.P."/>
            <person name="Wang L.N."/>
            <person name="Leebens-Mack J.H."/>
            <person name="Tsai I.J."/>
        </authorList>
    </citation>
    <scope>NUCLEOTIDE SEQUENCE [LARGE SCALE GENOMIC DNA]</scope>
    <source>
        <strain evidence="6">cv. Chaw 1501</strain>
        <tissue evidence="5">Young leaves</tissue>
    </source>
</reference>
<dbReference type="EMBL" id="QPKB01000003">
    <property type="protein sequence ID" value="RWR80070.1"/>
    <property type="molecule type" value="Genomic_DNA"/>
</dbReference>
<protein>
    <submittedName>
        <fullName evidence="5">Protein MICRORCHIDIA 4-like protein</fullName>
    </submittedName>
</protein>
<comment type="caution">
    <text evidence="5">The sequence shown here is derived from an EMBL/GenBank/DDBJ whole genome shotgun (WGS) entry which is preliminary data.</text>
</comment>
<dbReference type="GO" id="GO:0005634">
    <property type="term" value="C:nucleus"/>
    <property type="evidence" value="ECO:0007669"/>
    <property type="project" value="TreeGrafter"/>
</dbReference>
<dbReference type="PANTHER" id="PTHR23336">
    <property type="entry name" value="ZINC FINGER CW-TYPE COILED-COIL DOMAIN PROTEIN 3"/>
    <property type="match status" value="1"/>
</dbReference>
<keyword evidence="1" id="KW-0227">DNA damage</keyword>
<dbReference type="AlphaFoldDB" id="A0A443NND7"/>
<evidence type="ECO:0000256" key="2">
    <source>
        <dbReference type="ARBA" id="ARBA00023204"/>
    </source>
</evidence>
<dbReference type="InterPro" id="IPR041006">
    <property type="entry name" value="Morc_S5"/>
</dbReference>
<evidence type="ECO:0000313" key="5">
    <source>
        <dbReference type="EMBL" id="RWR80070.1"/>
    </source>
</evidence>
<dbReference type="GO" id="GO:0006281">
    <property type="term" value="P:DNA repair"/>
    <property type="evidence" value="ECO:0007669"/>
    <property type="project" value="UniProtKB-KW"/>
</dbReference>
<feature type="compositionally biased region" description="Polar residues" evidence="3">
    <location>
        <begin position="256"/>
        <end position="267"/>
    </location>
</feature>
<dbReference type="OrthoDB" id="757982at2759"/>
<evidence type="ECO:0000259" key="4">
    <source>
        <dbReference type="Pfam" id="PF17942"/>
    </source>
</evidence>
<feature type="domain" description="Morc S5" evidence="4">
    <location>
        <begin position="93"/>
        <end position="236"/>
    </location>
</feature>
<feature type="compositionally biased region" description="Basic and acidic residues" evidence="3">
    <location>
        <begin position="379"/>
        <end position="392"/>
    </location>
</feature>
<evidence type="ECO:0000313" key="6">
    <source>
        <dbReference type="Proteomes" id="UP000283530"/>
    </source>
</evidence>